<feature type="region of interest" description="Disordered" evidence="1">
    <location>
        <begin position="1"/>
        <end position="51"/>
    </location>
</feature>
<feature type="non-terminal residue" evidence="2">
    <location>
        <position position="1"/>
    </location>
</feature>
<evidence type="ECO:0000313" key="2">
    <source>
        <dbReference type="EMBL" id="KTD30019.1"/>
    </source>
</evidence>
<proteinExistence type="predicted"/>
<evidence type="ECO:0000256" key="1">
    <source>
        <dbReference type="SAM" id="MobiDB-lite"/>
    </source>
</evidence>
<gene>
    <name evidence="2" type="ORF">Lmac_0706</name>
</gene>
<name>A0A0W0WCQ3_9GAMM</name>
<dbReference type="AlphaFoldDB" id="A0A0W0WCQ3"/>
<dbReference type="Proteomes" id="UP000054908">
    <property type="component" value="Unassembled WGS sequence"/>
</dbReference>
<keyword evidence="3" id="KW-1185">Reference proteome</keyword>
<accession>A0A0W0WCQ3</accession>
<comment type="caution">
    <text evidence="2">The sequence shown here is derived from an EMBL/GenBank/DDBJ whole genome shotgun (WGS) entry which is preliminary data.</text>
</comment>
<dbReference type="PATRIC" id="fig|466.6.peg.760"/>
<sequence>EEQERLRLEEQKRREEQERQRLEEQVCQRIEKHTHKEDHHPAAERHEGMHQRGTQQLIDRVAKSSQPDTIQLLIKDVLSYRADRASKGEVFFTFLQYSRQDKLDASQHFIEALQHSNRFISAKDRGALNNGQLFDTIDQFLDENKPALKRALHCNWELDSVDELIDFLNSRNPVNTLIWMLHQYADERTQGDDVYWPFFANYQYTKKNKIDAVNHLIRLLKGEGDNVTENDLGALKQGSLGRLIQSYIEECGFALEHQLGFEINDIDDLVANKQQALEVAF</sequence>
<dbReference type="EMBL" id="LNYL01000019">
    <property type="protein sequence ID" value="KTD30019.1"/>
    <property type="molecule type" value="Genomic_DNA"/>
</dbReference>
<protein>
    <submittedName>
        <fullName evidence="2">Uncharacterized protein</fullName>
    </submittedName>
</protein>
<dbReference type="STRING" id="466.Lmac_0706"/>
<evidence type="ECO:0000313" key="3">
    <source>
        <dbReference type="Proteomes" id="UP000054908"/>
    </source>
</evidence>
<reference evidence="2 3" key="1">
    <citation type="submission" date="2015-11" db="EMBL/GenBank/DDBJ databases">
        <title>Genomic analysis of 38 Legionella species identifies large and diverse effector repertoires.</title>
        <authorList>
            <person name="Burstein D."/>
            <person name="Amaro F."/>
            <person name="Zusman T."/>
            <person name="Lifshitz Z."/>
            <person name="Cohen O."/>
            <person name="Gilbert J.A."/>
            <person name="Pupko T."/>
            <person name="Shuman H.A."/>
            <person name="Segal G."/>
        </authorList>
    </citation>
    <scope>NUCLEOTIDE SEQUENCE [LARGE SCALE GENOMIC DNA]</scope>
    <source>
        <strain evidence="2 3">PX-1-G2-E2</strain>
    </source>
</reference>
<dbReference type="RefSeq" id="WP_214516218.1">
    <property type="nucleotide sequence ID" value="NZ_LNYL01000019.1"/>
</dbReference>
<feature type="compositionally biased region" description="Basic and acidic residues" evidence="1">
    <location>
        <begin position="1"/>
        <end position="50"/>
    </location>
</feature>
<organism evidence="2 3">
    <name type="scientific">Legionella maceachernii</name>
    <dbReference type="NCBI Taxonomy" id="466"/>
    <lineage>
        <taxon>Bacteria</taxon>
        <taxon>Pseudomonadati</taxon>
        <taxon>Pseudomonadota</taxon>
        <taxon>Gammaproteobacteria</taxon>
        <taxon>Legionellales</taxon>
        <taxon>Legionellaceae</taxon>
        <taxon>Legionella</taxon>
    </lineage>
</organism>